<reference evidence="8 9" key="1">
    <citation type="submission" date="2014-07" db="EMBL/GenBank/DDBJ databases">
        <authorList>
            <person name="McCorrison J."/>
            <person name="Sanka R."/>
            <person name="Torralba M."/>
            <person name="Gillis M."/>
            <person name="Haft D.H."/>
            <person name="Methe B."/>
            <person name="Sutton G."/>
            <person name="Nelson K.E."/>
        </authorList>
    </citation>
    <scope>NUCLEOTIDE SEQUENCE [LARGE SCALE GENOMIC DNA]</scope>
    <source>
        <strain evidence="8 9">DNF00882</strain>
    </source>
</reference>
<dbReference type="EMBL" id="JRNR01000069">
    <property type="protein sequence ID" value="KGF48892.1"/>
    <property type="molecule type" value="Genomic_DNA"/>
</dbReference>
<protein>
    <recommendedName>
        <fullName evidence="5">Glutathione peroxidase</fullName>
    </recommendedName>
</protein>
<dbReference type="PROSITE" id="PS51352">
    <property type="entry name" value="THIOREDOXIN_2"/>
    <property type="match status" value="1"/>
</dbReference>
<feature type="chain" id="PRO_5001926078" description="Glutathione peroxidase" evidence="6">
    <location>
        <begin position="20"/>
        <end position="205"/>
    </location>
</feature>
<dbReference type="SUPFAM" id="SSF52833">
    <property type="entry name" value="Thioredoxin-like"/>
    <property type="match status" value="1"/>
</dbReference>
<dbReference type="Proteomes" id="UP000029538">
    <property type="component" value="Unassembled WGS sequence"/>
</dbReference>
<dbReference type="Gene3D" id="3.40.30.10">
    <property type="entry name" value="Glutaredoxin"/>
    <property type="match status" value="1"/>
</dbReference>
<dbReference type="Pfam" id="PF00255">
    <property type="entry name" value="GSHPx"/>
    <property type="match status" value="1"/>
</dbReference>
<name>A0A096C1M2_9BACT</name>
<proteinExistence type="inferred from homology"/>
<keyword evidence="3 5" id="KW-0560">Oxidoreductase</keyword>
<feature type="active site" evidence="4">
    <location>
        <position position="55"/>
    </location>
</feature>
<comment type="similarity">
    <text evidence="1 5">Belongs to the glutathione peroxidase family.</text>
</comment>
<evidence type="ECO:0000259" key="7">
    <source>
        <dbReference type="PROSITE" id="PS51352"/>
    </source>
</evidence>
<evidence type="ECO:0000256" key="6">
    <source>
        <dbReference type="SAM" id="SignalP"/>
    </source>
</evidence>
<feature type="domain" description="Thioredoxin" evidence="7">
    <location>
        <begin position="17"/>
        <end position="202"/>
    </location>
</feature>
<dbReference type="GO" id="GO:0034599">
    <property type="term" value="P:cellular response to oxidative stress"/>
    <property type="evidence" value="ECO:0007669"/>
    <property type="project" value="TreeGrafter"/>
</dbReference>
<evidence type="ECO:0000313" key="8">
    <source>
        <dbReference type="EMBL" id="KGF48892.1"/>
    </source>
</evidence>
<dbReference type="FunFam" id="3.40.30.10:FF:000010">
    <property type="entry name" value="Glutathione peroxidase"/>
    <property type="match status" value="1"/>
</dbReference>
<dbReference type="PANTHER" id="PTHR11592">
    <property type="entry name" value="GLUTATHIONE PEROXIDASE"/>
    <property type="match status" value="1"/>
</dbReference>
<keyword evidence="2 5" id="KW-0575">Peroxidase</keyword>
<evidence type="ECO:0000256" key="2">
    <source>
        <dbReference type="ARBA" id="ARBA00022559"/>
    </source>
</evidence>
<dbReference type="PROSITE" id="PS00763">
    <property type="entry name" value="GLUTATHIONE_PEROXID_2"/>
    <property type="match status" value="1"/>
</dbReference>
<evidence type="ECO:0000256" key="3">
    <source>
        <dbReference type="ARBA" id="ARBA00023002"/>
    </source>
</evidence>
<feature type="signal peptide" evidence="6">
    <location>
        <begin position="1"/>
        <end position="19"/>
    </location>
</feature>
<evidence type="ECO:0000256" key="4">
    <source>
        <dbReference type="PIRSR" id="PIRSR000303-1"/>
    </source>
</evidence>
<accession>A0A096C1M2</accession>
<dbReference type="InterPro" id="IPR029760">
    <property type="entry name" value="GPX_CS"/>
</dbReference>
<comment type="caution">
    <text evidence="8">The sequence shown here is derived from an EMBL/GenBank/DDBJ whole genome shotgun (WGS) entry which is preliminary data.</text>
</comment>
<dbReference type="InterPro" id="IPR029759">
    <property type="entry name" value="GPX_AS"/>
</dbReference>
<evidence type="ECO:0000313" key="9">
    <source>
        <dbReference type="Proteomes" id="UP000029538"/>
    </source>
</evidence>
<dbReference type="PIRSF" id="PIRSF000303">
    <property type="entry name" value="Glutathion_perox"/>
    <property type="match status" value="1"/>
</dbReference>
<sequence>MKKIIMAMLCAIMAISAMAQKNVYKFRVKDSSGQIVKLKDYKGKVLLIVNTATQCGFTPQYEALQKLYDSYKSEGLVILDFPCNQFGNQAPGTIKEIKDFCTGTYGITFPQFAKIYVNGKGESPLYTYLKAEQGFKGFDLNNEIGKFLDKKFREDDPNYAQNPSIKWNFTKFLIDKEGRVVDRFEPTADMKEVEAGIRALLKLTQ</sequence>
<dbReference type="PRINTS" id="PR01011">
    <property type="entry name" value="GLUTPROXDASE"/>
</dbReference>
<dbReference type="InterPro" id="IPR036249">
    <property type="entry name" value="Thioredoxin-like_sf"/>
</dbReference>
<dbReference type="PROSITE" id="PS51355">
    <property type="entry name" value="GLUTATHIONE_PEROXID_3"/>
    <property type="match status" value="1"/>
</dbReference>
<dbReference type="InterPro" id="IPR013766">
    <property type="entry name" value="Thioredoxin_domain"/>
</dbReference>
<dbReference type="AlphaFoldDB" id="A0A096C1M2"/>
<evidence type="ECO:0000256" key="1">
    <source>
        <dbReference type="ARBA" id="ARBA00006926"/>
    </source>
</evidence>
<organism evidence="8 9">
    <name type="scientific">Prevotella disiens DNF00882</name>
    <dbReference type="NCBI Taxonomy" id="1401075"/>
    <lineage>
        <taxon>Bacteria</taxon>
        <taxon>Pseudomonadati</taxon>
        <taxon>Bacteroidota</taxon>
        <taxon>Bacteroidia</taxon>
        <taxon>Bacteroidales</taxon>
        <taxon>Prevotellaceae</taxon>
        <taxon>Prevotella</taxon>
    </lineage>
</organism>
<dbReference type="CDD" id="cd00340">
    <property type="entry name" value="GSH_Peroxidase"/>
    <property type="match status" value="1"/>
</dbReference>
<dbReference type="GO" id="GO:0004601">
    <property type="term" value="F:peroxidase activity"/>
    <property type="evidence" value="ECO:0007669"/>
    <property type="project" value="UniProtKB-KW"/>
</dbReference>
<keyword evidence="6" id="KW-0732">Signal</keyword>
<dbReference type="PROSITE" id="PS00460">
    <property type="entry name" value="GLUTATHIONE_PEROXID_1"/>
    <property type="match status" value="1"/>
</dbReference>
<dbReference type="PANTHER" id="PTHR11592:SF78">
    <property type="entry name" value="GLUTATHIONE PEROXIDASE"/>
    <property type="match status" value="1"/>
</dbReference>
<evidence type="ECO:0000256" key="5">
    <source>
        <dbReference type="RuleBase" id="RU000499"/>
    </source>
</evidence>
<dbReference type="InterPro" id="IPR000889">
    <property type="entry name" value="Glutathione_peroxidase"/>
</dbReference>
<dbReference type="RefSeq" id="WP_036883548.1">
    <property type="nucleotide sequence ID" value="NZ_JRNR01000069.1"/>
</dbReference>
<gene>
    <name evidence="8" type="ORF">HMPREF0654_07380</name>
</gene>